<dbReference type="Pfam" id="PF01490">
    <property type="entry name" value="Aa_trans"/>
    <property type="match status" value="1"/>
</dbReference>
<feature type="transmembrane region" description="Helical" evidence="6">
    <location>
        <begin position="234"/>
        <end position="258"/>
    </location>
</feature>
<organism evidence="8 9">
    <name type="scientific">Verticillium nonalfalfae</name>
    <dbReference type="NCBI Taxonomy" id="1051616"/>
    <lineage>
        <taxon>Eukaryota</taxon>
        <taxon>Fungi</taxon>
        <taxon>Dikarya</taxon>
        <taxon>Ascomycota</taxon>
        <taxon>Pezizomycotina</taxon>
        <taxon>Sordariomycetes</taxon>
        <taxon>Hypocreomycetidae</taxon>
        <taxon>Glomerellales</taxon>
        <taxon>Plectosphaerellaceae</taxon>
        <taxon>Verticillium</taxon>
    </lineage>
</organism>
<evidence type="ECO:0000256" key="5">
    <source>
        <dbReference type="ARBA" id="ARBA00023136"/>
    </source>
</evidence>
<feature type="transmembrane region" description="Helical" evidence="6">
    <location>
        <begin position="270"/>
        <end position="292"/>
    </location>
</feature>
<dbReference type="PANTHER" id="PTHR22950">
    <property type="entry name" value="AMINO ACID TRANSPORTER"/>
    <property type="match status" value="1"/>
</dbReference>
<feature type="transmembrane region" description="Helical" evidence="6">
    <location>
        <begin position="352"/>
        <end position="372"/>
    </location>
</feature>
<reference evidence="8 9" key="1">
    <citation type="submission" date="2018-10" db="EMBL/GenBank/DDBJ databases">
        <title>Genome sequence of Verticillium nonalfalfae VnAa140.</title>
        <authorList>
            <person name="Stajich J.E."/>
            <person name="Kasson M.T."/>
        </authorList>
    </citation>
    <scope>NUCLEOTIDE SEQUENCE [LARGE SCALE GENOMIC DNA]</scope>
    <source>
        <strain evidence="8 9">VnAa140</strain>
    </source>
</reference>
<feature type="transmembrane region" description="Helical" evidence="6">
    <location>
        <begin position="124"/>
        <end position="145"/>
    </location>
</feature>
<dbReference type="GeneID" id="39607022"/>
<proteinExistence type="inferred from homology"/>
<evidence type="ECO:0000256" key="1">
    <source>
        <dbReference type="ARBA" id="ARBA00004141"/>
    </source>
</evidence>
<keyword evidence="4 6" id="KW-1133">Transmembrane helix</keyword>
<evidence type="ECO:0000256" key="4">
    <source>
        <dbReference type="ARBA" id="ARBA00022989"/>
    </source>
</evidence>
<dbReference type="GO" id="GO:0015179">
    <property type="term" value="F:L-amino acid transmembrane transporter activity"/>
    <property type="evidence" value="ECO:0007669"/>
    <property type="project" value="TreeGrafter"/>
</dbReference>
<keyword evidence="9" id="KW-1185">Reference proteome</keyword>
<comment type="caution">
    <text evidence="8">The sequence shown here is derived from an EMBL/GenBank/DDBJ whole genome shotgun (WGS) entry which is preliminary data.</text>
</comment>
<evidence type="ECO:0000313" key="8">
    <source>
        <dbReference type="EMBL" id="RNJ52555.1"/>
    </source>
</evidence>
<dbReference type="InterPro" id="IPR013057">
    <property type="entry name" value="AA_transpt_TM"/>
</dbReference>
<protein>
    <recommendedName>
        <fullName evidence="7">Amino acid transporter transmembrane domain-containing protein</fullName>
    </recommendedName>
</protein>
<dbReference type="RefSeq" id="XP_028490713.1">
    <property type="nucleotide sequence ID" value="XM_028637525.1"/>
</dbReference>
<evidence type="ECO:0000259" key="7">
    <source>
        <dbReference type="Pfam" id="PF01490"/>
    </source>
</evidence>
<feature type="domain" description="Amino acid transporter transmembrane" evidence="7">
    <location>
        <begin position="48"/>
        <end position="443"/>
    </location>
</feature>
<name>A0A3M9XXC6_9PEZI</name>
<dbReference type="AlphaFoldDB" id="A0A3M9XXC6"/>
<dbReference type="Proteomes" id="UP000267145">
    <property type="component" value="Unassembled WGS sequence"/>
</dbReference>
<dbReference type="GO" id="GO:0016020">
    <property type="term" value="C:membrane"/>
    <property type="evidence" value="ECO:0007669"/>
    <property type="project" value="UniProtKB-SubCell"/>
</dbReference>
<feature type="transmembrane region" description="Helical" evidence="6">
    <location>
        <begin position="378"/>
        <end position="398"/>
    </location>
</feature>
<evidence type="ECO:0000256" key="3">
    <source>
        <dbReference type="ARBA" id="ARBA00022692"/>
    </source>
</evidence>
<comment type="similarity">
    <text evidence="2">Belongs to the amino acid/polyamine transporter 2 family.</text>
</comment>
<feature type="transmembrane region" description="Helical" evidence="6">
    <location>
        <begin position="312"/>
        <end position="331"/>
    </location>
</feature>
<dbReference type="PANTHER" id="PTHR22950:SF694">
    <property type="entry name" value="AMINO ACID PERMEASE, PUTATIVE-RELATED"/>
    <property type="match status" value="1"/>
</dbReference>
<keyword evidence="5 6" id="KW-0472">Membrane</keyword>
<sequence>MSTRDSEKGTDAIAPARTSGSIEIAKADDSNNSFEVFKKGEGTVDFRTVGWIHASVIFLKVIFATGVLSIPSAMFVLGALPGAINVLGWQFLNTYCAIIQGNFRNTHAGCHSIADMAYVVGGVWLREIVGVLFLVTYAIVAASGIFGSSVGLNALSSHAICTNWFMLVATIAVFALASVRKFEKIAWLTWAGFLSVYIAVFVVVVGVTTRDRPAAAPQTGDFELGYHVIGNPTFVTGITSVATIFCSGAGTSAFLPVISEMRKPRDYNKAVYLCMGIVTASYLTFSLVVYRYCGQWVASPSLGSAGDVVKKVAYGIGLIGLLVSACLYVHVAAKYMFVRILRNSEHLQKNSVVHWSVWFGCTGSMCVVSFLLASGIPIFNYLLALAGSLTFSPLALGLPGYLWVHDHQHYRRGRWWQAVVYYLNWLMIALAAFLTIGGTYGVVQNIINAYANGEIGGAFSCADNSDSS</sequence>
<comment type="subcellular location">
    <subcellularLocation>
        <location evidence="1">Membrane</location>
        <topology evidence="1">Multi-pass membrane protein</topology>
    </subcellularLocation>
</comment>
<dbReference type="FunFam" id="1.20.1740.10:FF:000039">
    <property type="entry name" value="Neutral amino acid transporter (Eurofung)"/>
    <property type="match status" value="1"/>
</dbReference>
<dbReference type="STRING" id="1051616.A0A3M9XXC6"/>
<gene>
    <name evidence="8" type="ORF">D7B24_003333</name>
</gene>
<feature type="transmembrane region" description="Helical" evidence="6">
    <location>
        <begin position="185"/>
        <end position="207"/>
    </location>
</feature>
<evidence type="ECO:0000256" key="6">
    <source>
        <dbReference type="SAM" id="Phobius"/>
    </source>
</evidence>
<evidence type="ECO:0000313" key="9">
    <source>
        <dbReference type="Proteomes" id="UP000267145"/>
    </source>
</evidence>
<feature type="transmembrane region" description="Helical" evidence="6">
    <location>
        <begin position="57"/>
        <end position="80"/>
    </location>
</feature>
<feature type="transmembrane region" description="Helical" evidence="6">
    <location>
        <begin position="86"/>
        <end position="103"/>
    </location>
</feature>
<feature type="transmembrane region" description="Helical" evidence="6">
    <location>
        <begin position="157"/>
        <end position="178"/>
    </location>
</feature>
<feature type="transmembrane region" description="Helical" evidence="6">
    <location>
        <begin position="419"/>
        <end position="443"/>
    </location>
</feature>
<dbReference type="EMBL" id="RBVV01000192">
    <property type="protein sequence ID" value="RNJ52555.1"/>
    <property type="molecule type" value="Genomic_DNA"/>
</dbReference>
<keyword evidence="3 6" id="KW-0812">Transmembrane</keyword>
<evidence type="ECO:0000256" key="2">
    <source>
        <dbReference type="ARBA" id="ARBA00008066"/>
    </source>
</evidence>
<accession>A0A3M9XXC6</accession>